<keyword evidence="2" id="KW-1185">Reference proteome</keyword>
<sequence length="60" mass="6980">MEKNYSYGQTGFAPKENQIRTKKQTPLFAGKIVNKYLDLPVSADKKTHPVRCDIQFKLYM</sequence>
<gene>
    <name evidence="1" type="ORF">HMPREF1015_01515</name>
</gene>
<reference evidence="1 2" key="1">
    <citation type="submission" date="2011-09" db="EMBL/GenBank/DDBJ databases">
        <title>The Genome Sequence of Bacillus smithii 7_3_47FAA.</title>
        <authorList>
            <consortium name="The Broad Institute Genome Sequencing Platform"/>
            <person name="Earl A."/>
            <person name="Ward D."/>
            <person name="Feldgarden M."/>
            <person name="Gevers D."/>
            <person name="Daigneault M."/>
            <person name="Strauss J."/>
            <person name="Allen-Vercoe E."/>
            <person name="Young S.K."/>
            <person name="Zeng Q."/>
            <person name="Gargeya S."/>
            <person name="Fitzgerald M."/>
            <person name="Haas B."/>
            <person name="Abouelleil A."/>
            <person name="Alvarado L."/>
            <person name="Arachchi H.M."/>
            <person name="Berlin A."/>
            <person name="Brown A."/>
            <person name="Chapman S.B."/>
            <person name="Chen Z."/>
            <person name="Dunbar C."/>
            <person name="Freedman E."/>
            <person name="Gearin G."/>
            <person name="Goldberg J."/>
            <person name="Griggs A."/>
            <person name="Gujja S."/>
            <person name="Heiman D."/>
            <person name="Howarth C."/>
            <person name="Larson L."/>
            <person name="Lui A."/>
            <person name="MacDonald P.J.P."/>
            <person name="Montmayeur A."/>
            <person name="Murphy C."/>
            <person name="Neiman D."/>
            <person name="Pearson M."/>
            <person name="Priest M."/>
            <person name="Roberts A."/>
            <person name="Saif S."/>
            <person name="Shea T."/>
            <person name="Shenoy N."/>
            <person name="Sisk P."/>
            <person name="Stolte C."/>
            <person name="Sykes S."/>
            <person name="Wortman J."/>
            <person name="Nusbaum C."/>
            <person name="Birren B."/>
        </authorList>
    </citation>
    <scope>NUCLEOTIDE SEQUENCE [LARGE SCALE GENOMIC DNA]</scope>
    <source>
        <strain evidence="1 2">7_3_47FAA</strain>
    </source>
</reference>
<dbReference type="Proteomes" id="UP000011747">
    <property type="component" value="Unassembled WGS sequence"/>
</dbReference>
<dbReference type="AlphaFoldDB" id="G9QJX6"/>
<dbReference type="HOGENOM" id="CLU_2931738_0_0_9"/>
<proteinExistence type="predicted"/>
<evidence type="ECO:0000313" key="2">
    <source>
        <dbReference type="Proteomes" id="UP000011747"/>
    </source>
</evidence>
<comment type="caution">
    <text evidence="1">The sequence shown here is derived from an EMBL/GenBank/DDBJ whole genome shotgun (WGS) entry which is preliminary data.</text>
</comment>
<dbReference type="RefSeq" id="WP_003353605.1">
    <property type="nucleotide sequence ID" value="NZ_JH414748.1"/>
</dbReference>
<organism evidence="1 2">
    <name type="scientific">Bacillus smithii 7_3_47FAA</name>
    <dbReference type="NCBI Taxonomy" id="665952"/>
    <lineage>
        <taxon>Bacteria</taxon>
        <taxon>Bacillati</taxon>
        <taxon>Bacillota</taxon>
        <taxon>Bacilli</taxon>
        <taxon>Bacillales</taxon>
        <taxon>Bacillaceae</taxon>
        <taxon>Bacillus</taxon>
    </lineage>
</organism>
<name>G9QJX6_9BACI</name>
<protein>
    <submittedName>
        <fullName evidence="1">Uncharacterized protein</fullName>
    </submittedName>
</protein>
<evidence type="ECO:0000313" key="1">
    <source>
        <dbReference type="EMBL" id="EHL78565.1"/>
    </source>
</evidence>
<dbReference type="EMBL" id="ACWF01000065">
    <property type="protein sequence ID" value="EHL78565.1"/>
    <property type="molecule type" value="Genomic_DNA"/>
</dbReference>
<accession>G9QJX6</accession>